<keyword evidence="1" id="KW-0812">Transmembrane</keyword>
<comment type="caution">
    <text evidence="2">The sequence shown here is derived from an EMBL/GenBank/DDBJ whole genome shotgun (WGS) entry which is preliminary data.</text>
</comment>
<proteinExistence type="predicted"/>
<dbReference type="EMBL" id="SJPX01000003">
    <property type="protein sequence ID" value="TWU51214.1"/>
    <property type="molecule type" value="Genomic_DNA"/>
</dbReference>
<accession>A0A5C6ES78</accession>
<evidence type="ECO:0008006" key="4">
    <source>
        <dbReference type="Google" id="ProtNLM"/>
    </source>
</evidence>
<dbReference type="Proteomes" id="UP000317977">
    <property type="component" value="Unassembled WGS sequence"/>
</dbReference>
<name>A0A5C6ES78_9BACT</name>
<gene>
    <name evidence="2" type="ORF">Poly59_28050</name>
</gene>
<evidence type="ECO:0000313" key="2">
    <source>
        <dbReference type="EMBL" id="TWU51214.1"/>
    </source>
</evidence>
<evidence type="ECO:0000256" key="1">
    <source>
        <dbReference type="SAM" id="Phobius"/>
    </source>
</evidence>
<dbReference type="RefSeq" id="WP_146534622.1">
    <property type="nucleotide sequence ID" value="NZ_SJPX01000003.1"/>
</dbReference>
<reference evidence="2 3" key="1">
    <citation type="submission" date="2019-02" db="EMBL/GenBank/DDBJ databases">
        <title>Deep-cultivation of Planctomycetes and their phenomic and genomic characterization uncovers novel biology.</title>
        <authorList>
            <person name="Wiegand S."/>
            <person name="Jogler M."/>
            <person name="Boedeker C."/>
            <person name="Pinto D."/>
            <person name="Vollmers J."/>
            <person name="Rivas-Marin E."/>
            <person name="Kohn T."/>
            <person name="Peeters S.H."/>
            <person name="Heuer A."/>
            <person name="Rast P."/>
            <person name="Oberbeckmann S."/>
            <person name="Bunk B."/>
            <person name="Jeske O."/>
            <person name="Meyerdierks A."/>
            <person name="Storesund J.E."/>
            <person name="Kallscheuer N."/>
            <person name="Luecker S."/>
            <person name="Lage O.M."/>
            <person name="Pohl T."/>
            <person name="Merkel B.J."/>
            <person name="Hornburger P."/>
            <person name="Mueller R.-W."/>
            <person name="Bruemmer F."/>
            <person name="Labrenz M."/>
            <person name="Spormann A.M."/>
            <person name="Op Den Camp H."/>
            <person name="Overmann J."/>
            <person name="Amann R."/>
            <person name="Jetten M.S.M."/>
            <person name="Mascher T."/>
            <person name="Medema M.H."/>
            <person name="Devos D.P."/>
            <person name="Kaster A.-K."/>
            <person name="Ovreas L."/>
            <person name="Rohde M."/>
            <person name="Galperin M.Y."/>
            <person name="Jogler C."/>
        </authorList>
    </citation>
    <scope>NUCLEOTIDE SEQUENCE [LARGE SCALE GENOMIC DNA]</scope>
    <source>
        <strain evidence="2 3">Poly59</strain>
    </source>
</reference>
<organism evidence="2 3">
    <name type="scientific">Rubripirellula reticaptiva</name>
    <dbReference type="NCBI Taxonomy" id="2528013"/>
    <lineage>
        <taxon>Bacteria</taxon>
        <taxon>Pseudomonadati</taxon>
        <taxon>Planctomycetota</taxon>
        <taxon>Planctomycetia</taxon>
        <taxon>Pirellulales</taxon>
        <taxon>Pirellulaceae</taxon>
        <taxon>Rubripirellula</taxon>
    </lineage>
</organism>
<feature type="transmembrane region" description="Helical" evidence="1">
    <location>
        <begin position="207"/>
        <end position="226"/>
    </location>
</feature>
<protein>
    <recommendedName>
        <fullName evidence="4">Prenyltransferase</fullName>
    </recommendedName>
</protein>
<dbReference type="AlphaFoldDB" id="A0A5C6ES78"/>
<dbReference type="OrthoDB" id="272587at2"/>
<keyword evidence="1" id="KW-0472">Membrane</keyword>
<keyword evidence="3" id="KW-1185">Reference proteome</keyword>
<feature type="transmembrane region" description="Helical" evidence="1">
    <location>
        <begin position="112"/>
        <end position="132"/>
    </location>
</feature>
<evidence type="ECO:0000313" key="3">
    <source>
        <dbReference type="Proteomes" id="UP000317977"/>
    </source>
</evidence>
<feature type="transmembrane region" description="Helical" evidence="1">
    <location>
        <begin position="88"/>
        <end position="106"/>
    </location>
</feature>
<keyword evidence="1" id="KW-1133">Transmembrane helix</keyword>
<feature type="transmembrane region" description="Helical" evidence="1">
    <location>
        <begin position="44"/>
        <end position="64"/>
    </location>
</feature>
<feature type="transmembrane region" description="Helical" evidence="1">
    <location>
        <begin position="12"/>
        <end position="32"/>
    </location>
</feature>
<sequence>MTPFTRLCRRAARNVNALSIDAVAVGVLWQAIFTRSFRADWPTFFESITLAMTLWLIYTADHLLDATRLNLDRRHTFRHRFHHQHQRVLAALWILVTVVDTGLIIATLDDSLIRWGLALAGAVLSYGASVHFRSGQKPVIGKEVQVGSIFAIGVGLLAWDHQPSVDLAIATSLAAVLFSSNCVLVGLAESEADRQQDFPSLANQIPAAAKATPKILVTLFFVALAVTLTGTVPKFVSCSIAISSLMLACTATPRQQFSVKQTASRYRSSPSIVLADAMLMVPIGLWWWA</sequence>